<dbReference type="InterPro" id="IPR036527">
    <property type="entry name" value="SCP2_sterol-bd_dom_sf"/>
</dbReference>
<keyword evidence="3" id="KW-1185">Reference proteome</keyword>
<evidence type="ECO:0000313" key="2">
    <source>
        <dbReference type="EMBL" id="MCM2531154.1"/>
    </source>
</evidence>
<evidence type="ECO:0000259" key="1">
    <source>
        <dbReference type="Pfam" id="PF02036"/>
    </source>
</evidence>
<evidence type="ECO:0000313" key="3">
    <source>
        <dbReference type="Proteomes" id="UP001523262"/>
    </source>
</evidence>
<dbReference type="Proteomes" id="UP001523262">
    <property type="component" value="Unassembled WGS sequence"/>
</dbReference>
<name>A0ABT0W552_9BACI</name>
<proteinExistence type="predicted"/>
<dbReference type="SUPFAM" id="SSF55718">
    <property type="entry name" value="SCP-like"/>
    <property type="match status" value="1"/>
</dbReference>
<comment type="caution">
    <text evidence="2">The sequence shown here is derived from an EMBL/GenBank/DDBJ whole genome shotgun (WGS) entry which is preliminary data.</text>
</comment>
<organism evidence="2 3">
    <name type="scientific">Neobacillus pocheonensis</name>
    <dbReference type="NCBI Taxonomy" id="363869"/>
    <lineage>
        <taxon>Bacteria</taxon>
        <taxon>Bacillati</taxon>
        <taxon>Bacillota</taxon>
        <taxon>Bacilli</taxon>
        <taxon>Bacillales</taxon>
        <taxon>Bacillaceae</taxon>
        <taxon>Neobacillus</taxon>
    </lineage>
</organism>
<reference evidence="2 3" key="1">
    <citation type="submission" date="2022-06" db="EMBL/GenBank/DDBJ databases">
        <authorList>
            <person name="Jeon C.O."/>
        </authorList>
    </citation>
    <scope>NUCLEOTIDE SEQUENCE [LARGE SCALE GENOMIC DNA]</scope>
    <source>
        <strain evidence="2 3">KCTC 13943</strain>
    </source>
</reference>
<dbReference type="Pfam" id="PF02036">
    <property type="entry name" value="SCP2"/>
    <property type="match status" value="1"/>
</dbReference>
<sequence>MIETIQSFLQTIKERNDVRQLIKHTDRLMIRFICGQKTIPIALINGEFSWLHDAEEKFHSCEINGDVTTIKRLLEGKEKLRFLIKNGQLKVTASFRTILMLESIFYLTKAREELEQICSTIGSI</sequence>
<dbReference type="InterPro" id="IPR003033">
    <property type="entry name" value="SCP2_sterol-bd_dom"/>
</dbReference>
<protein>
    <submittedName>
        <fullName evidence="2">SCP2 sterol-binding domain-containing protein</fullName>
    </submittedName>
</protein>
<dbReference type="EMBL" id="JAMQCR010000001">
    <property type="protein sequence ID" value="MCM2531154.1"/>
    <property type="molecule type" value="Genomic_DNA"/>
</dbReference>
<gene>
    <name evidence="2" type="ORF">NDK43_00230</name>
</gene>
<accession>A0ABT0W552</accession>
<feature type="domain" description="SCP2" evidence="1">
    <location>
        <begin position="11"/>
        <end position="104"/>
    </location>
</feature>